<dbReference type="RefSeq" id="WP_332922799.1">
    <property type="nucleotide sequence ID" value="NZ_AP025294.1"/>
</dbReference>
<geneLocation type="plasmid" evidence="6 7">
    <name>pPP2</name>
</geneLocation>
<dbReference type="Proteomes" id="UP001354989">
    <property type="component" value="Plasmid pPP2"/>
</dbReference>
<organism evidence="6 7">
    <name type="scientific">Persicobacter psychrovividus</name>
    <dbReference type="NCBI Taxonomy" id="387638"/>
    <lineage>
        <taxon>Bacteria</taxon>
        <taxon>Pseudomonadati</taxon>
        <taxon>Bacteroidota</taxon>
        <taxon>Cytophagia</taxon>
        <taxon>Cytophagales</taxon>
        <taxon>Persicobacteraceae</taxon>
        <taxon>Persicobacter</taxon>
    </lineage>
</organism>
<dbReference type="Gene3D" id="3.20.20.70">
    <property type="entry name" value="Aldolase class I"/>
    <property type="match status" value="1"/>
</dbReference>
<name>A0ABM7VJP2_9BACT</name>
<keyword evidence="7" id="KW-1185">Reference proteome</keyword>
<comment type="pathway">
    <text evidence="1">Carbohydrate acid metabolism.</text>
</comment>
<reference evidence="6 7" key="1">
    <citation type="submission" date="2021-12" db="EMBL/GenBank/DDBJ databases">
        <title>Genome sequencing of bacteria with rrn-lacking chromosome and rrn-plasmid.</title>
        <authorList>
            <person name="Anda M."/>
            <person name="Iwasaki W."/>
        </authorList>
    </citation>
    <scope>NUCLEOTIDE SEQUENCE [LARGE SCALE GENOMIC DNA]</scope>
    <source>
        <strain evidence="6 7">NBRC 101262</strain>
        <plasmid evidence="6 7">pPP2</plasmid>
    </source>
</reference>
<evidence type="ECO:0000313" key="6">
    <source>
        <dbReference type="EMBL" id="BDD01204.1"/>
    </source>
</evidence>
<dbReference type="PANTHER" id="PTHR30246:SF1">
    <property type="entry name" value="2-DEHYDRO-3-DEOXY-6-PHOSPHOGALACTONATE ALDOLASE-RELATED"/>
    <property type="match status" value="1"/>
</dbReference>
<keyword evidence="5" id="KW-0119">Carbohydrate metabolism</keyword>
<evidence type="ECO:0000256" key="1">
    <source>
        <dbReference type="ARBA" id="ARBA00004761"/>
    </source>
</evidence>
<gene>
    <name evidence="6" type="primary">eda1</name>
    <name evidence="6" type="ORF">PEPS_34840</name>
</gene>
<comment type="similarity">
    <text evidence="2">Belongs to the KHG/KDPG aldolase family.</text>
</comment>
<dbReference type="PANTHER" id="PTHR30246">
    <property type="entry name" value="2-KETO-3-DEOXY-6-PHOSPHOGLUCONATE ALDOLASE"/>
    <property type="match status" value="1"/>
</dbReference>
<keyword evidence="4" id="KW-0456">Lyase</keyword>
<dbReference type="EMBL" id="AP025294">
    <property type="protein sequence ID" value="BDD01204.1"/>
    <property type="molecule type" value="Genomic_DNA"/>
</dbReference>
<evidence type="ECO:0000256" key="5">
    <source>
        <dbReference type="ARBA" id="ARBA00023277"/>
    </source>
</evidence>
<dbReference type="Pfam" id="PF01081">
    <property type="entry name" value="Aldolase"/>
    <property type="match status" value="1"/>
</dbReference>
<protein>
    <submittedName>
        <fullName evidence="6">2-dehydro-3-deoxy-phosphogluconate aldolase</fullName>
    </submittedName>
</protein>
<evidence type="ECO:0000256" key="4">
    <source>
        <dbReference type="ARBA" id="ARBA00023239"/>
    </source>
</evidence>
<evidence type="ECO:0000313" key="7">
    <source>
        <dbReference type="Proteomes" id="UP001354989"/>
    </source>
</evidence>
<dbReference type="NCBIfam" id="TIGR01182">
    <property type="entry name" value="eda"/>
    <property type="match status" value="1"/>
</dbReference>
<comment type="subunit">
    <text evidence="3">Homotrimer.</text>
</comment>
<sequence length="211" mass="22031">MEIFDKIKVLPAVTIPKKEQAVATAKAILAGGLALMEIPFRTEEAAECIALIRKEVPQMHIGAGTILTKEQLHQAKAAGASFALAPGFNPEVVKEAKAIGLPFIPGVMSPSEVELALELGCKVQKLFPATQAGGIGMLKALAGPYGHTGVQFIPMGGVSLKNMNDYLGAPNVVAVGGSWLATKPLIATGDFDQITFNVREANEQSIAAVTA</sequence>
<dbReference type="CDD" id="cd00452">
    <property type="entry name" value="KDPG_aldolase"/>
    <property type="match status" value="1"/>
</dbReference>
<proteinExistence type="inferred from homology"/>
<dbReference type="InterPro" id="IPR000887">
    <property type="entry name" value="Aldlse_KDPG_KHG"/>
</dbReference>
<evidence type="ECO:0000256" key="2">
    <source>
        <dbReference type="ARBA" id="ARBA00006906"/>
    </source>
</evidence>
<dbReference type="SUPFAM" id="SSF51569">
    <property type="entry name" value="Aldolase"/>
    <property type="match status" value="1"/>
</dbReference>
<accession>A0ABM7VJP2</accession>
<dbReference type="InterPro" id="IPR013785">
    <property type="entry name" value="Aldolase_TIM"/>
</dbReference>
<keyword evidence="6" id="KW-0614">Plasmid</keyword>
<evidence type="ECO:0000256" key="3">
    <source>
        <dbReference type="ARBA" id="ARBA00011233"/>
    </source>
</evidence>